<dbReference type="PANTHER" id="PTHR16932:SF18">
    <property type="entry name" value="INTERFERON, ALPHA-INDUCIBLE PROTEIN 27-LIKE 2"/>
    <property type="match status" value="1"/>
</dbReference>
<evidence type="ECO:0000256" key="2">
    <source>
        <dbReference type="ARBA" id="ARBA00007262"/>
    </source>
</evidence>
<evidence type="ECO:0000256" key="7">
    <source>
        <dbReference type="SAM" id="Phobius"/>
    </source>
</evidence>
<evidence type="ECO:0000256" key="6">
    <source>
        <dbReference type="SAM" id="MobiDB-lite"/>
    </source>
</evidence>
<organism evidence="8 9">
    <name type="scientific">Ameca splendens</name>
    <dbReference type="NCBI Taxonomy" id="208324"/>
    <lineage>
        <taxon>Eukaryota</taxon>
        <taxon>Metazoa</taxon>
        <taxon>Chordata</taxon>
        <taxon>Craniata</taxon>
        <taxon>Vertebrata</taxon>
        <taxon>Euteleostomi</taxon>
        <taxon>Actinopterygii</taxon>
        <taxon>Neopterygii</taxon>
        <taxon>Teleostei</taxon>
        <taxon>Neoteleostei</taxon>
        <taxon>Acanthomorphata</taxon>
        <taxon>Ovalentaria</taxon>
        <taxon>Atherinomorphae</taxon>
        <taxon>Cyprinodontiformes</taxon>
        <taxon>Goodeidae</taxon>
        <taxon>Ameca</taxon>
    </lineage>
</organism>
<dbReference type="InterPro" id="IPR038213">
    <property type="entry name" value="IFI6/IFI27-like_sf"/>
</dbReference>
<evidence type="ECO:0000256" key="5">
    <source>
        <dbReference type="ARBA" id="ARBA00023136"/>
    </source>
</evidence>
<evidence type="ECO:0000313" key="8">
    <source>
        <dbReference type="EMBL" id="MEQ2303417.1"/>
    </source>
</evidence>
<keyword evidence="3 7" id="KW-0812">Transmembrane</keyword>
<dbReference type="Proteomes" id="UP001469553">
    <property type="component" value="Unassembled WGS sequence"/>
</dbReference>
<proteinExistence type="inferred from homology"/>
<dbReference type="PANTHER" id="PTHR16932">
    <property type="entry name" value="INTERFERON ALPHA-INDUCIBLE PROTEIN 27"/>
    <property type="match status" value="1"/>
</dbReference>
<feature type="transmembrane region" description="Helical" evidence="7">
    <location>
        <begin position="116"/>
        <end position="137"/>
    </location>
</feature>
<comment type="subcellular location">
    <subcellularLocation>
        <location evidence="1">Membrane</location>
        <topology evidence="1">Multi-pass membrane protein</topology>
    </subcellularLocation>
</comment>
<dbReference type="InterPro" id="IPR009311">
    <property type="entry name" value="IFI6/IFI27-like"/>
</dbReference>
<keyword evidence="4 7" id="KW-1133">Transmembrane helix</keyword>
<feature type="region of interest" description="Disordered" evidence="6">
    <location>
        <begin position="47"/>
        <end position="67"/>
    </location>
</feature>
<sequence length="215" mass="22643">MRDRRDSALMSLCRQTDIDSSTGSKSVIRSPIISTKLMEQFSSLKEGQSKPHHHGYGSNCSLPANEPPPPPQLKLTTLFTELSSNFVVAWTTFPQHGSYTRSLSAFCCPLLFRCKYIVMGAGGVATVALTPALLAALGFTTTGIAAGSIAAKMMSWFAVFYGGGIPARGLVATLQSLGMTGLGWFGTGAVAGAGSTVGWMISKICNVTVTVQDNP</sequence>
<keyword evidence="5 7" id="KW-0472">Membrane</keyword>
<feature type="transmembrane region" description="Helical" evidence="7">
    <location>
        <begin position="182"/>
        <end position="201"/>
    </location>
</feature>
<evidence type="ECO:0000256" key="3">
    <source>
        <dbReference type="ARBA" id="ARBA00022692"/>
    </source>
</evidence>
<dbReference type="EMBL" id="JAHRIP010057657">
    <property type="protein sequence ID" value="MEQ2303417.1"/>
    <property type="molecule type" value="Genomic_DNA"/>
</dbReference>
<comment type="similarity">
    <text evidence="2">Belongs to the IFI6/IFI27 family.</text>
</comment>
<name>A0ABV0ZB11_9TELE</name>
<accession>A0ABV0ZB11</accession>
<evidence type="ECO:0000313" key="9">
    <source>
        <dbReference type="Proteomes" id="UP001469553"/>
    </source>
</evidence>
<keyword evidence="9" id="KW-1185">Reference proteome</keyword>
<evidence type="ECO:0000256" key="4">
    <source>
        <dbReference type="ARBA" id="ARBA00022989"/>
    </source>
</evidence>
<reference evidence="8 9" key="1">
    <citation type="submission" date="2021-06" db="EMBL/GenBank/DDBJ databases">
        <authorList>
            <person name="Palmer J.M."/>
        </authorList>
    </citation>
    <scope>NUCLEOTIDE SEQUENCE [LARGE SCALE GENOMIC DNA]</scope>
    <source>
        <strain evidence="8 9">AS_MEX2019</strain>
        <tissue evidence="8">Muscle</tissue>
    </source>
</reference>
<protein>
    <submittedName>
        <fullName evidence="8">Uncharacterized protein</fullName>
    </submittedName>
</protein>
<dbReference type="Pfam" id="PF06140">
    <property type="entry name" value="Ifi-6-16"/>
    <property type="match status" value="1"/>
</dbReference>
<feature type="transmembrane region" description="Helical" evidence="7">
    <location>
        <begin position="143"/>
        <end position="161"/>
    </location>
</feature>
<dbReference type="Gene3D" id="6.10.110.10">
    <property type="match status" value="1"/>
</dbReference>
<evidence type="ECO:0000256" key="1">
    <source>
        <dbReference type="ARBA" id="ARBA00004141"/>
    </source>
</evidence>
<comment type="caution">
    <text evidence="8">The sequence shown here is derived from an EMBL/GenBank/DDBJ whole genome shotgun (WGS) entry which is preliminary data.</text>
</comment>
<gene>
    <name evidence="8" type="ORF">AMECASPLE_016742</name>
</gene>